<name>B5J6C3_9RHOB</name>
<dbReference type="Proteomes" id="UP000005307">
    <property type="component" value="Chromosome"/>
</dbReference>
<dbReference type="STRING" id="391626.OAN307_c13510"/>
<accession>B5J6C3</accession>
<dbReference type="KEGG" id="oat:OAN307_c25630"/>
<dbReference type="EMBL" id="CP003740">
    <property type="protein sequence ID" value="AGI67033.1"/>
    <property type="molecule type" value="Genomic_DNA"/>
</dbReference>
<dbReference type="InterPro" id="IPR036388">
    <property type="entry name" value="WH-like_DNA-bd_sf"/>
</dbReference>
<protein>
    <submittedName>
        <fullName evidence="2">MarR family transcriptional regulator</fullName>
    </submittedName>
    <submittedName>
        <fullName evidence="3">Putative transcriptional regulator</fullName>
    </submittedName>
</protein>
<dbReference type="KEGG" id="oat:OAN307_c13510"/>
<organism evidence="3 4">
    <name type="scientific">Octadecabacter antarcticus 307</name>
    <dbReference type="NCBI Taxonomy" id="391626"/>
    <lineage>
        <taxon>Bacteria</taxon>
        <taxon>Pseudomonadati</taxon>
        <taxon>Pseudomonadota</taxon>
        <taxon>Alphaproteobacteria</taxon>
        <taxon>Rhodobacterales</taxon>
        <taxon>Roseobacteraceae</taxon>
        <taxon>Octadecabacter</taxon>
    </lineage>
</organism>
<evidence type="ECO:0000313" key="3">
    <source>
        <dbReference type="EMBL" id="AGI68160.1"/>
    </source>
</evidence>
<evidence type="ECO:0000259" key="1">
    <source>
        <dbReference type="PROSITE" id="PS50995"/>
    </source>
</evidence>
<dbReference type="AlphaFoldDB" id="B5J6C3"/>
<dbReference type="SUPFAM" id="SSF46785">
    <property type="entry name" value="Winged helix' DNA-binding domain"/>
    <property type="match status" value="1"/>
</dbReference>
<gene>
    <name evidence="2" type="ORF">OAN307_c13510</name>
    <name evidence="3" type="ORF">OAN307_c25630</name>
</gene>
<dbReference type="GO" id="GO:0003700">
    <property type="term" value="F:DNA-binding transcription factor activity"/>
    <property type="evidence" value="ECO:0007669"/>
    <property type="project" value="InterPro"/>
</dbReference>
<dbReference type="HOGENOM" id="CLU_083287_27_2_5"/>
<dbReference type="PROSITE" id="PS50995">
    <property type="entry name" value="HTH_MARR_2"/>
    <property type="match status" value="1"/>
</dbReference>
<dbReference type="EMBL" id="CP003740">
    <property type="protein sequence ID" value="AGI68160.1"/>
    <property type="molecule type" value="Genomic_DNA"/>
</dbReference>
<dbReference type="RefSeq" id="WP_015499070.1">
    <property type="nucleotide sequence ID" value="NC_020911.1"/>
</dbReference>
<dbReference type="OrthoDB" id="6195716at2"/>
<dbReference type="InterPro" id="IPR000835">
    <property type="entry name" value="HTH_MarR-typ"/>
</dbReference>
<dbReference type="Pfam" id="PF01047">
    <property type="entry name" value="MarR"/>
    <property type="match status" value="1"/>
</dbReference>
<dbReference type="PANTHER" id="PTHR33164">
    <property type="entry name" value="TRANSCRIPTIONAL REGULATOR, MARR FAMILY"/>
    <property type="match status" value="1"/>
</dbReference>
<dbReference type="InterPro" id="IPR039422">
    <property type="entry name" value="MarR/SlyA-like"/>
</dbReference>
<proteinExistence type="predicted"/>
<dbReference type="PANTHER" id="PTHR33164:SF43">
    <property type="entry name" value="HTH-TYPE TRANSCRIPTIONAL REPRESSOR YETL"/>
    <property type="match status" value="1"/>
</dbReference>
<dbReference type="SMART" id="SM00347">
    <property type="entry name" value="HTH_MARR"/>
    <property type="match status" value="1"/>
</dbReference>
<sequence length="150" mass="17575">MNEETEVLRVRPFESERQKAMFNLAYSYQMILGLTMQVLKKYELNDQHYNILKILQEADPAQLLIGEVKKQLMDKRGDLSRLIDKLVRRNLVLRETNVENRREVLVAIGREGVTLIVDIDRQLREERDTKIGLSEPEAKQLNTLLDKLRG</sequence>
<evidence type="ECO:0000313" key="4">
    <source>
        <dbReference type="Proteomes" id="UP000005307"/>
    </source>
</evidence>
<reference evidence="3 4" key="1">
    <citation type="journal article" date="2013" name="PLoS ONE">
        <title>Poles Apart: Arctic and Antarctic Octadecabacter strains Share High Genome Plasticity and a New Type of Xanthorhodopsin.</title>
        <authorList>
            <person name="Vollmers J."/>
            <person name="Voget S."/>
            <person name="Dietrich S."/>
            <person name="Gollnow K."/>
            <person name="Smits M."/>
            <person name="Meyer K."/>
            <person name="Brinkhoff T."/>
            <person name="Simon M."/>
            <person name="Daniel R."/>
        </authorList>
    </citation>
    <scope>NUCLEOTIDE SEQUENCE [LARGE SCALE GENOMIC DNA]</scope>
    <source>
        <strain evidence="3 4">307</strain>
    </source>
</reference>
<dbReference type="InterPro" id="IPR036390">
    <property type="entry name" value="WH_DNA-bd_sf"/>
</dbReference>
<dbReference type="GO" id="GO:0006950">
    <property type="term" value="P:response to stress"/>
    <property type="evidence" value="ECO:0007669"/>
    <property type="project" value="TreeGrafter"/>
</dbReference>
<dbReference type="eggNOG" id="COG1846">
    <property type="taxonomic scope" value="Bacteria"/>
</dbReference>
<evidence type="ECO:0000313" key="2">
    <source>
        <dbReference type="EMBL" id="AGI67033.1"/>
    </source>
</evidence>
<keyword evidence="4" id="KW-1185">Reference proteome</keyword>
<feature type="domain" description="HTH marR-type" evidence="1">
    <location>
        <begin position="14"/>
        <end position="150"/>
    </location>
</feature>
<dbReference type="Gene3D" id="1.10.10.10">
    <property type="entry name" value="Winged helix-like DNA-binding domain superfamily/Winged helix DNA-binding domain"/>
    <property type="match status" value="1"/>
</dbReference>